<feature type="chain" id="PRO_5045473552" description="DUF2927 domain-containing protein" evidence="1">
    <location>
        <begin position="20"/>
        <end position="317"/>
    </location>
</feature>
<sequence>MFFSAAVAALALLHSTADPQVPPPAPQSPAQQVDPTTLADVVVRGAAAEPEQLRSFVTEIGGGPPRRLMARWNRPICIGTVNARPEYAQPFIDHMARVAIDAGAAVDGPGCRANMLVIFTSNGKVTAEALAAGSPLSFIPPGQAGPRLTRADLDAFINSDRPVRWWHLSQDVSESTGNPVQMVTIYTADGEEVEVPQVVVDRMSRLGSGMRTDLQQGVIIVDTSRLGDTSTASLADYAAMVMLSQIDPGTQAAGFPSILSLFSRPVGSASLTEWDMAYLRSLYRTPPGRPSRRFQEREIAAGMEREFTRDPARPVGR</sequence>
<comment type="caution">
    <text evidence="2">The sequence shown here is derived from an EMBL/GenBank/DDBJ whole genome shotgun (WGS) entry which is preliminary data.</text>
</comment>
<reference evidence="2 3" key="1">
    <citation type="journal article" date="2019" name="Int. J. Syst. Evol. Microbiol.">
        <title>The Global Catalogue of Microorganisms (GCM) 10K type strain sequencing project: providing services to taxonomists for standard genome sequencing and annotation.</title>
        <authorList>
            <consortium name="The Broad Institute Genomics Platform"/>
            <consortium name="The Broad Institute Genome Sequencing Center for Infectious Disease"/>
            <person name="Wu L."/>
            <person name="Ma J."/>
        </authorList>
    </citation>
    <scope>NUCLEOTIDE SEQUENCE [LARGE SCALE GENOMIC DNA]</scope>
    <source>
        <strain evidence="2 3">JCM 12928</strain>
    </source>
</reference>
<gene>
    <name evidence="2" type="ORF">GCM10009422_01440</name>
</gene>
<feature type="signal peptide" evidence="1">
    <location>
        <begin position="1"/>
        <end position="19"/>
    </location>
</feature>
<dbReference type="Proteomes" id="UP001501352">
    <property type="component" value="Unassembled WGS sequence"/>
</dbReference>
<dbReference type="EMBL" id="BAAAGA010000001">
    <property type="protein sequence ID" value="GAA0610336.1"/>
    <property type="molecule type" value="Genomic_DNA"/>
</dbReference>
<evidence type="ECO:0000256" key="1">
    <source>
        <dbReference type="SAM" id="SignalP"/>
    </source>
</evidence>
<evidence type="ECO:0000313" key="2">
    <source>
        <dbReference type="EMBL" id="GAA0610336.1"/>
    </source>
</evidence>
<keyword evidence="3" id="KW-1185">Reference proteome</keyword>
<evidence type="ECO:0000313" key="3">
    <source>
        <dbReference type="Proteomes" id="UP001501352"/>
    </source>
</evidence>
<organism evidence="2 3">
    <name type="scientific">Brevundimonas kwangchunensis</name>
    <dbReference type="NCBI Taxonomy" id="322163"/>
    <lineage>
        <taxon>Bacteria</taxon>
        <taxon>Pseudomonadati</taxon>
        <taxon>Pseudomonadota</taxon>
        <taxon>Alphaproteobacteria</taxon>
        <taxon>Caulobacterales</taxon>
        <taxon>Caulobacteraceae</taxon>
        <taxon>Brevundimonas</taxon>
    </lineage>
</organism>
<proteinExistence type="predicted"/>
<accession>A0ABN1GFC9</accession>
<protein>
    <recommendedName>
        <fullName evidence="4">DUF2927 domain-containing protein</fullName>
    </recommendedName>
</protein>
<name>A0ABN1GFC9_9CAUL</name>
<keyword evidence="1" id="KW-0732">Signal</keyword>
<evidence type="ECO:0008006" key="4">
    <source>
        <dbReference type="Google" id="ProtNLM"/>
    </source>
</evidence>